<accession>A0ABV3TEJ7</accession>
<dbReference type="NCBIfam" id="TIGR00634">
    <property type="entry name" value="recN"/>
    <property type="match status" value="1"/>
</dbReference>
<keyword evidence="6" id="KW-0067">ATP-binding</keyword>
<dbReference type="SUPFAM" id="SSF52540">
    <property type="entry name" value="P-loop containing nucleoside triphosphate hydrolases"/>
    <property type="match status" value="1"/>
</dbReference>
<feature type="coiled-coil region" evidence="10">
    <location>
        <begin position="180"/>
        <end position="207"/>
    </location>
</feature>
<evidence type="ECO:0000256" key="1">
    <source>
        <dbReference type="ARBA" id="ARBA00003618"/>
    </source>
</evidence>
<dbReference type="NCBIfam" id="NF008121">
    <property type="entry name" value="PRK10869.1"/>
    <property type="match status" value="1"/>
</dbReference>
<evidence type="ECO:0000313" key="13">
    <source>
        <dbReference type="Proteomes" id="UP001556709"/>
    </source>
</evidence>
<name>A0ABV3TEJ7_9GAMM</name>
<feature type="coiled-coil region" evidence="10">
    <location>
        <begin position="325"/>
        <end position="362"/>
    </location>
</feature>
<dbReference type="Pfam" id="PF02463">
    <property type="entry name" value="SMC_N"/>
    <property type="match status" value="1"/>
</dbReference>
<keyword evidence="10" id="KW-0175">Coiled coil</keyword>
<evidence type="ECO:0000256" key="10">
    <source>
        <dbReference type="SAM" id="Coils"/>
    </source>
</evidence>
<evidence type="ECO:0000313" key="12">
    <source>
        <dbReference type="EMBL" id="MEX0469156.1"/>
    </source>
</evidence>
<evidence type="ECO:0000256" key="9">
    <source>
        <dbReference type="PIRNR" id="PIRNR003128"/>
    </source>
</evidence>
<gene>
    <name evidence="12" type="primary">recN</name>
    <name evidence="12" type="ORF">V6X73_05395</name>
</gene>
<organism evidence="12 13">
    <name type="scientific">Spiribacter pallidus</name>
    <dbReference type="NCBI Taxonomy" id="1987936"/>
    <lineage>
        <taxon>Bacteria</taxon>
        <taxon>Pseudomonadati</taxon>
        <taxon>Pseudomonadota</taxon>
        <taxon>Gammaproteobacteria</taxon>
        <taxon>Chromatiales</taxon>
        <taxon>Ectothiorhodospiraceae</taxon>
        <taxon>Spiribacter</taxon>
    </lineage>
</organism>
<dbReference type="EMBL" id="JBAKFM010000002">
    <property type="protein sequence ID" value="MEX0469156.1"/>
    <property type="molecule type" value="Genomic_DNA"/>
</dbReference>
<comment type="function">
    <text evidence="1 9">May be involved in recombinational repair of damaged DNA.</text>
</comment>
<evidence type="ECO:0000256" key="5">
    <source>
        <dbReference type="ARBA" id="ARBA00022763"/>
    </source>
</evidence>
<protein>
    <recommendedName>
        <fullName evidence="3 9">DNA repair protein RecN</fullName>
    </recommendedName>
    <alternativeName>
        <fullName evidence="8 9">Recombination protein N</fullName>
    </alternativeName>
</protein>
<dbReference type="PANTHER" id="PTHR11059">
    <property type="entry name" value="DNA REPAIR PROTEIN RECN"/>
    <property type="match status" value="1"/>
</dbReference>
<evidence type="ECO:0000256" key="6">
    <source>
        <dbReference type="ARBA" id="ARBA00022840"/>
    </source>
</evidence>
<dbReference type="PANTHER" id="PTHR11059:SF0">
    <property type="entry name" value="DNA REPAIR PROTEIN RECN"/>
    <property type="match status" value="1"/>
</dbReference>
<comment type="similarity">
    <text evidence="2 9">Belongs to the RecN family.</text>
</comment>
<dbReference type="InterPro" id="IPR003395">
    <property type="entry name" value="RecF/RecN/SMC_N"/>
</dbReference>
<dbReference type="CDD" id="cd03241">
    <property type="entry name" value="ABC_RecN"/>
    <property type="match status" value="2"/>
</dbReference>
<keyword evidence="4" id="KW-0547">Nucleotide-binding</keyword>
<evidence type="ECO:0000256" key="2">
    <source>
        <dbReference type="ARBA" id="ARBA00009441"/>
    </source>
</evidence>
<sequence length="556" mass="60578">MLNQIQVRDFAIIDRLEIDLETGLTALTGETGAGKSILLDALGLCLGDRADTAMVANDAERSEVHVRFDVSDTPAARHWLGEEGLDEDDECLLRRVIHRNGRSQAWINGRPATRAQLEALGEYLVGVHGQHAHQALMRADNQRRSLDGFAGNLAERDRLASAYAGLRAVDDEIERLSGGHEDHQDRMDLLRYQLEELEAEALEADALHALEQEHRRLAGAEDILNACHTSLAMLYEGETTAQSIIAQAERSLEPHTDADQALAEACDLLANGQVQIEEACQSLRHFADRLEMDPQRLEEIDQKISRINDLARKHHTEPEALTGLAAALRDELEALENADTRLADLQQQRQALVADYHQAAAALSATRQTAAAALEERVNALLAELGMGGAALLIRLEYNADGEPGPNGLDRVGFDVRTNPDQPAAPLSKVASGGELSRIGLALEVATADTAELPTLIFDEADTGIGGAVAEVVGRKLRELAGHHQVLCITHLPQVAAQAHHQLQIEKQQNPDGRTVTDVQPLDTEARTRELARMLGGVEITDNTLSHAREMLERAG</sequence>
<dbReference type="Gene3D" id="3.40.50.300">
    <property type="entry name" value="P-loop containing nucleotide triphosphate hydrolases"/>
    <property type="match status" value="2"/>
</dbReference>
<keyword evidence="13" id="KW-1185">Reference proteome</keyword>
<dbReference type="PIRSF" id="PIRSF003128">
    <property type="entry name" value="RecN"/>
    <property type="match status" value="1"/>
</dbReference>
<dbReference type="RefSeq" id="WP_367958610.1">
    <property type="nucleotide sequence ID" value="NZ_JBAKFK010000002.1"/>
</dbReference>
<dbReference type="Proteomes" id="UP001556709">
    <property type="component" value="Unassembled WGS sequence"/>
</dbReference>
<comment type="caution">
    <text evidence="12">The sequence shown here is derived from an EMBL/GenBank/DDBJ whole genome shotgun (WGS) entry which is preliminary data.</text>
</comment>
<evidence type="ECO:0000256" key="8">
    <source>
        <dbReference type="ARBA" id="ARBA00033408"/>
    </source>
</evidence>
<evidence type="ECO:0000256" key="7">
    <source>
        <dbReference type="ARBA" id="ARBA00023204"/>
    </source>
</evidence>
<dbReference type="InterPro" id="IPR004604">
    <property type="entry name" value="DNA_recomb/repair_RecN"/>
</dbReference>
<evidence type="ECO:0000259" key="11">
    <source>
        <dbReference type="Pfam" id="PF02463"/>
    </source>
</evidence>
<evidence type="ECO:0000256" key="4">
    <source>
        <dbReference type="ARBA" id="ARBA00022741"/>
    </source>
</evidence>
<proteinExistence type="inferred from homology"/>
<reference evidence="12 13" key="1">
    <citation type="submission" date="2024-02" db="EMBL/GenBank/DDBJ databases">
        <title>New especies of Spiribacter isolated from saline water.</title>
        <authorList>
            <person name="Leon M.J."/>
            <person name="De La Haba R."/>
            <person name="Sanchez-Porro C."/>
            <person name="Ventosa A."/>
        </authorList>
    </citation>
    <scope>NUCLEOTIDE SEQUENCE [LARGE SCALE GENOMIC DNA]</scope>
    <source>
        <strain evidence="13">ag22IC6-390</strain>
    </source>
</reference>
<feature type="domain" description="RecF/RecN/SMC N-terminal" evidence="11">
    <location>
        <begin position="1"/>
        <end position="510"/>
    </location>
</feature>
<evidence type="ECO:0000256" key="3">
    <source>
        <dbReference type="ARBA" id="ARBA00021315"/>
    </source>
</evidence>
<dbReference type="InterPro" id="IPR027417">
    <property type="entry name" value="P-loop_NTPase"/>
</dbReference>
<keyword evidence="5 9" id="KW-0227">DNA damage</keyword>
<keyword evidence="7 9" id="KW-0234">DNA repair</keyword>